<reference evidence="4" key="2">
    <citation type="submission" date="2011-03" db="EMBL/GenBank/DDBJ databases">
        <title>The complete genome of Hippea maritima DSM 10411.</title>
        <authorList>
            <consortium name="US DOE Joint Genome Institute (JGI-PGF)"/>
            <person name="Lucas S."/>
            <person name="Copeland A."/>
            <person name="Lapidus A."/>
            <person name="Bruce D."/>
            <person name="Goodwin L."/>
            <person name="Pitluck S."/>
            <person name="Peters L."/>
            <person name="Kyrpides N."/>
            <person name="Mavromatis K."/>
            <person name="Pagani I."/>
            <person name="Ivanova N."/>
            <person name="Mikhailova N."/>
            <person name="Lu M."/>
            <person name="Detter J.C."/>
            <person name="Tapia R."/>
            <person name="Han C."/>
            <person name="Land M."/>
            <person name="Hauser L."/>
            <person name="Markowitz V."/>
            <person name="Cheng J.-F."/>
            <person name="Hugenholtz P."/>
            <person name="Woyke T."/>
            <person name="Wu D."/>
            <person name="Spring S."/>
            <person name="Schroeder M."/>
            <person name="Brambilla E."/>
            <person name="Klenk H.-P."/>
            <person name="Eisen J.A."/>
        </authorList>
    </citation>
    <scope>NUCLEOTIDE SEQUENCE [LARGE SCALE GENOMIC DNA]</scope>
    <source>
        <strain evidence="4">ATCC 700847 / DSM 10411 / MH2</strain>
    </source>
</reference>
<dbReference type="SUPFAM" id="SSF51283">
    <property type="entry name" value="dUTPase-like"/>
    <property type="match status" value="1"/>
</dbReference>
<dbReference type="OrthoDB" id="9780956at2"/>
<evidence type="ECO:0000313" key="3">
    <source>
        <dbReference type="EMBL" id="AEA33633.1"/>
    </source>
</evidence>
<evidence type="ECO:0000256" key="2">
    <source>
        <dbReference type="ARBA" id="ARBA00023080"/>
    </source>
</evidence>
<dbReference type="InterPro" id="IPR033704">
    <property type="entry name" value="dUTPase_trimeric"/>
</dbReference>
<dbReference type="FunCoup" id="F2LV49">
    <property type="interactions" value="190"/>
</dbReference>
<protein>
    <submittedName>
        <fullName evidence="3">Deoxycytidine triphosphate deaminase</fullName>
    </submittedName>
</protein>
<reference evidence="3 4" key="1">
    <citation type="journal article" date="2011" name="Stand. Genomic Sci.">
        <title>Complete genome sequence of the thermophilic sulfur-reducer Hippea maritima type strain (MH(2)).</title>
        <authorList>
            <person name="Huntemann M."/>
            <person name="Lu M."/>
            <person name="Nolan M."/>
            <person name="Lapidus A."/>
            <person name="Lucas S."/>
            <person name="Hammon N."/>
            <person name="Deshpande S."/>
            <person name="Cheng J.F."/>
            <person name="Tapia R."/>
            <person name="Han C."/>
            <person name="Goodwin L."/>
            <person name="Pitluck S."/>
            <person name="Liolios K."/>
            <person name="Pagani I."/>
            <person name="Ivanova N."/>
            <person name="Ovchinikova G."/>
            <person name="Pati A."/>
            <person name="Chen A."/>
            <person name="Palaniappan K."/>
            <person name="Land M."/>
            <person name="Hauser L."/>
            <person name="Jeffries C.D."/>
            <person name="Detter J.C."/>
            <person name="Brambilla E.M."/>
            <person name="Rohde M."/>
            <person name="Spring S."/>
            <person name="Goker M."/>
            <person name="Woyke T."/>
            <person name="Bristow J."/>
            <person name="Eisen J.A."/>
            <person name="Markowitz V."/>
            <person name="Hugenholtz P."/>
            <person name="Kyrpides N.C."/>
            <person name="Klenk H.P."/>
            <person name="Mavromatis K."/>
        </authorList>
    </citation>
    <scope>NUCLEOTIDE SEQUENCE [LARGE SCALE GENOMIC DNA]</scope>
    <source>
        <strain evidence="4">ATCC 700847 / DSM 10411 / MH2</strain>
    </source>
</reference>
<dbReference type="Proteomes" id="UP000008139">
    <property type="component" value="Chromosome"/>
</dbReference>
<dbReference type="EMBL" id="CP002606">
    <property type="protein sequence ID" value="AEA33633.1"/>
    <property type="molecule type" value="Genomic_DNA"/>
</dbReference>
<dbReference type="Gene3D" id="2.70.40.10">
    <property type="match status" value="1"/>
</dbReference>
<name>F2LV49_HIPMA</name>
<dbReference type="CDD" id="cd07557">
    <property type="entry name" value="trimeric_dUTPase"/>
    <property type="match status" value="1"/>
</dbReference>
<keyword evidence="2" id="KW-0546">Nucleotide metabolism</keyword>
<keyword evidence="4" id="KW-1185">Reference proteome</keyword>
<dbReference type="AlphaFoldDB" id="F2LV49"/>
<dbReference type="PANTHER" id="PTHR42680:SF3">
    <property type="entry name" value="DCTP DEAMINASE"/>
    <property type="match status" value="1"/>
</dbReference>
<keyword evidence="1" id="KW-0378">Hydrolase</keyword>
<dbReference type="GO" id="GO:0015949">
    <property type="term" value="P:nucleobase-containing small molecule interconversion"/>
    <property type="evidence" value="ECO:0007669"/>
    <property type="project" value="TreeGrafter"/>
</dbReference>
<dbReference type="eggNOG" id="COG0717">
    <property type="taxonomic scope" value="Bacteria"/>
</dbReference>
<dbReference type="RefSeq" id="WP_013681674.1">
    <property type="nucleotide sequence ID" value="NC_015318.1"/>
</dbReference>
<dbReference type="NCBIfam" id="TIGR02274">
    <property type="entry name" value="dCTP_deam"/>
    <property type="match status" value="1"/>
</dbReference>
<accession>F2LV49</accession>
<proteinExistence type="predicted"/>
<dbReference type="HOGENOM" id="CLU_087476_4_0_7"/>
<dbReference type="GO" id="GO:0008829">
    <property type="term" value="F:dCTP deaminase activity"/>
    <property type="evidence" value="ECO:0007669"/>
    <property type="project" value="InterPro"/>
</dbReference>
<evidence type="ECO:0000256" key="1">
    <source>
        <dbReference type="ARBA" id="ARBA00022801"/>
    </source>
</evidence>
<sequence>MLKPDKWILQMVKKEEIIAPFERKNIREVSGQRIFSYGLQPYGYDLRLSPDILIPKRGTVLDSKHREFEKIYDEAPVIPPHDYIVALTIETVKMPRGITGLIYGKSSLAEAGILINATPVDAGFNGRLRLCIANLNSVAIKLYAYEGIAQLLFIEGDGLPLKDYREKGGNHGKV</sequence>
<gene>
    <name evidence="3" type="ordered locus">Hipma_0663</name>
</gene>
<evidence type="ECO:0000313" key="4">
    <source>
        <dbReference type="Proteomes" id="UP000008139"/>
    </source>
</evidence>
<dbReference type="KEGG" id="hmr:Hipma_0663"/>
<dbReference type="InterPro" id="IPR036157">
    <property type="entry name" value="dUTPase-like_sf"/>
</dbReference>
<dbReference type="Pfam" id="PF22769">
    <property type="entry name" value="DCD"/>
    <property type="match status" value="1"/>
</dbReference>
<dbReference type="InterPro" id="IPR011962">
    <property type="entry name" value="dCTP_deaminase"/>
</dbReference>
<dbReference type="PANTHER" id="PTHR42680">
    <property type="entry name" value="DCTP DEAMINASE"/>
    <property type="match status" value="1"/>
</dbReference>
<organism evidence="3 4">
    <name type="scientific">Hippea maritima (strain ATCC 700847 / DSM 10411 / MH2)</name>
    <dbReference type="NCBI Taxonomy" id="760142"/>
    <lineage>
        <taxon>Bacteria</taxon>
        <taxon>Pseudomonadati</taxon>
        <taxon>Campylobacterota</taxon>
        <taxon>Desulfurellia</taxon>
        <taxon>Desulfurellales</taxon>
        <taxon>Hippeaceae</taxon>
        <taxon>Hippea</taxon>
    </lineage>
</organism>
<dbReference type="STRING" id="760142.Hipma_0663"/>
<dbReference type="GO" id="GO:0006229">
    <property type="term" value="P:dUTP biosynthetic process"/>
    <property type="evidence" value="ECO:0007669"/>
    <property type="project" value="InterPro"/>
</dbReference>
<dbReference type="InParanoid" id="F2LV49"/>